<dbReference type="InterPro" id="IPR025734">
    <property type="entry name" value="EspG"/>
</dbReference>
<evidence type="ECO:0000256" key="2">
    <source>
        <dbReference type="ARBA" id="ARBA00006411"/>
    </source>
</evidence>
<organism evidence="5 6">
    <name type="scientific">Nocardia jiangsuensis</name>
    <dbReference type="NCBI Taxonomy" id="1691563"/>
    <lineage>
        <taxon>Bacteria</taxon>
        <taxon>Bacillati</taxon>
        <taxon>Actinomycetota</taxon>
        <taxon>Actinomycetes</taxon>
        <taxon>Mycobacteriales</taxon>
        <taxon>Nocardiaceae</taxon>
        <taxon>Nocardia</taxon>
    </lineage>
</organism>
<dbReference type="RefSeq" id="WP_378616755.1">
    <property type="nucleotide sequence ID" value="NZ_JBHSAX010000033.1"/>
</dbReference>
<gene>
    <name evidence="5" type="ORF">ACFO0B_29920</name>
</gene>
<comment type="subcellular location">
    <subcellularLocation>
        <location evidence="1">Cytoplasm</location>
    </subcellularLocation>
</comment>
<proteinExistence type="inferred from homology"/>
<evidence type="ECO:0000313" key="5">
    <source>
        <dbReference type="EMBL" id="MFC3966225.1"/>
    </source>
</evidence>
<comment type="caution">
    <text evidence="5">The sequence shown here is derived from an EMBL/GenBank/DDBJ whole genome shotgun (WGS) entry which is preliminary data.</text>
</comment>
<sequence length="254" mass="28383">MTEWSWATDDFAALWYDDARDRFPSPLRYTSRFRLRDEFAAHRSAVFARYGAEERDEIDAALGTLADAVIRIEILGGSSRHRRSTGADDVRQYRIIGARTAFRSVVAVQYGTDSEHGPIRLRMSRAEDLPARLAAAIPGCPAGGEGPETFHPDDLRQTRNSYLEDNGRNTPRDRYRRLVGRPADGGGSAVLLVGPLNRLDPPLAALQWHDITGDGRYTERRGAHVSVRPTTTADLIAGFTAWIDRAGQRLREEH</sequence>
<name>A0ABV8E1F3_9NOCA</name>
<accession>A0ABV8E1F3</accession>
<reference evidence="6" key="1">
    <citation type="journal article" date="2019" name="Int. J. Syst. Evol. Microbiol.">
        <title>The Global Catalogue of Microorganisms (GCM) 10K type strain sequencing project: providing services to taxonomists for standard genome sequencing and annotation.</title>
        <authorList>
            <consortium name="The Broad Institute Genomics Platform"/>
            <consortium name="The Broad Institute Genome Sequencing Center for Infectious Disease"/>
            <person name="Wu L."/>
            <person name="Ma J."/>
        </authorList>
    </citation>
    <scope>NUCLEOTIDE SEQUENCE [LARGE SCALE GENOMIC DNA]</scope>
    <source>
        <strain evidence="6">CGMCC 4.7330</strain>
    </source>
</reference>
<dbReference type="EMBL" id="JBHSAX010000033">
    <property type="protein sequence ID" value="MFC3966225.1"/>
    <property type="molecule type" value="Genomic_DNA"/>
</dbReference>
<evidence type="ECO:0000256" key="4">
    <source>
        <dbReference type="ARBA" id="ARBA00023186"/>
    </source>
</evidence>
<evidence type="ECO:0000313" key="6">
    <source>
        <dbReference type="Proteomes" id="UP001595696"/>
    </source>
</evidence>
<keyword evidence="3" id="KW-0963">Cytoplasm</keyword>
<keyword evidence="4" id="KW-0143">Chaperone</keyword>
<evidence type="ECO:0000256" key="1">
    <source>
        <dbReference type="ARBA" id="ARBA00004496"/>
    </source>
</evidence>
<keyword evidence="6" id="KW-1185">Reference proteome</keyword>
<protein>
    <submittedName>
        <fullName evidence="5">ESX secretion-associated protein EspG</fullName>
    </submittedName>
</protein>
<evidence type="ECO:0000256" key="3">
    <source>
        <dbReference type="ARBA" id="ARBA00022490"/>
    </source>
</evidence>
<comment type="similarity">
    <text evidence="2">Belongs to the EspG family.</text>
</comment>
<dbReference type="Pfam" id="PF14011">
    <property type="entry name" value="ESX-1_EspG"/>
    <property type="match status" value="1"/>
</dbReference>
<dbReference type="Proteomes" id="UP001595696">
    <property type="component" value="Unassembled WGS sequence"/>
</dbReference>